<keyword evidence="8 10" id="KW-1133">Transmembrane helix</keyword>
<evidence type="ECO:0000256" key="10">
    <source>
        <dbReference type="SAM" id="Phobius"/>
    </source>
</evidence>
<accession>A0A239BA00</accession>
<organism evidence="12 13">
    <name type="scientific">Edaphosphingomonas laterariae</name>
    <dbReference type="NCBI Taxonomy" id="861865"/>
    <lineage>
        <taxon>Bacteria</taxon>
        <taxon>Pseudomonadati</taxon>
        <taxon>Pseudomonadota</taxon>
        <taxon>Alphaproteobacteria</taxon>
        <taxon>Sphingomonadales</taxon>
        <taxon>Rhizorhabdaceae</taxon>
        <taxon>Edaphosphingomonas</taxon>
    </lineage>
</organism>
<dbReference type="GO" id="GO:0015627">
    <property type="term" value="C:type II protein secretion system complex"/>
    <property type="evidence" value="ECO:0007669"/>
    <property type="project" value="InterPro"/>
</dbReference>
<feature type="transmembrane region" description="Helical" evidence="10">
    <location>
        <begin position="78"/>
        <end position="97"/>
    </location>
</feature>
<dbReference type="InterPro" id="IPR010054">
    <property type="entry name" value="Type2_sec_GspG"/>
</dbReference>
<keyword evidence="6" id="KW-0997">Cell inner membrane</keyword>
<comment type="similarity">
    <text evidence="2">Belongs to the GSP G family.</text>
</comment>
<evidence type="ECO:0000256" key="3">
    <source>
        <dbReference type="ARBA" id="ARBA00020042"/>
    </source>
</evidence>
<feature type="domain" description="Type II secretion system protein GspG C-terminal" evidence="11">
    <location>
        <begin position="95"/>
        <end position="204"/>
    </location>
</feature>
<evidence type="ECO:0000256" key="1">
    <source>
        <dbReference type="ARBA" id="ARBA00004377"/>
    </source>
</evidence>
<reference evidence="13" key="1">
    <citation type="submission" date="2017-06" db="EMBL/GenBank/DDBJ databases">
        <authorList>
            <person name="Varghese N."/>
            <person name="Submissions S."/>
        </authorList>
    </citation>
    <scope>NUCLEOTIDE SEQUENCE [LARGE SCALE GENOMIC DNA]</scope>
    <source>
        <strain evidence="13">LNB2</strain>
    </source>
</reference>
<keyword evidence="13" id="KW-1185">Reference proteome</keyword>
<proteinExistence type="inferred from homology"/>
<dbReference type="PANTHER" id="PTHR30093">
    <property type="entry name" value="GENERAL SECRETION PATHWAY PROTEIN G"/>
    <property type="match status" value="1"/>
</dbReference>
<evidence type="ECO:0000256" key="9">
    <source>
        <dbReference type="ARBA" id="ARBA00023136"/>
    </source>
</evidence>
<evidence type="ECO:0000256" key="8">
    <source>
        <dbReference type="ARBA" id="ARBA00022989"/>
    </source>
</evidence>
<evidence type="ECO:0000256" key="6">
    <source>
        <dbReference type="ARBA" id="ARBA00022519"/>
    </source>
</evidence>
<evidence type="ECO:0000256" key="4">
    <source>
        <dbReference type="ARBA" id="ARBA00022475"/>
    </source>
</evidence>
<evidence type="ECO:0000256" key="7">
    <source>
        <dbReference type="ARBA" id="ARBA00022692"/>
    </source>
</evidence>
<dbReference type="Pfam" id="PF08334">
    <property type="entry name" value="T2SSG"/>
    <property type="match status" value="1"/>
</dbReference>
<dbReference type="NCBIfam" id="TIGR02532">
    <property type="entry name" value="IV_pilin_GFxxxE"/>
    <property type="match status" value="1"/>
</dbReference>
<dbReference type="AlphaFoldDB" id="A0A239BA00"/>
<dbReference type="SUPFAM" id="SSF54523">
    <property type="entry name" value="Pili subunits"/>
    <property type="match status" value="1"/>
</dbReference>
<protein>
    <recommendedName>
        <fullName evidence="3">Type II secretion system core protein G</fullName>
    </recommendedName>
</protein>
<dbReference type="GO" id="GO:0015628">
    <property type="term" value="P:protein secretion by the type II secretion system"/>
    <property type="evidence" value="ECO:0007669"/>
    <property type="project" value="InterPro"/>
</dbReference>
<evidence type="ECO:0000313" key="12">
    <source>
        <dbReference type="EMBL" id="SNS04442.1"/>
    </source>
</evidence>
<dbReference type="InterPro" id="IPR000983">
    <property type="entry name" value="Bac_GSPG_pilin"/>
</dbReference>
<dbReference type="PANTHER" id="PTHR30093:SF44">
    <property type="entry name" value="TYPE II SECRETION SYSTEM CORE PROTEIN G"/>
    <property type="match status" value="1"/>
</dbReference>
<comment type="subcellular location">
    <subcellularLocation>
        <location evidence="1">Cell inner membrane</location>
        <topology evidence="1">Single-pass membrane protein</topology>
    </subcellularLocation>
</comment>
<dbReference type="Gene3D" id="3.30.700.10">
    <property type="entry name" value="Glycoprotein, Type 4 Pilin"/>
    <property type="match status" value="1"/>
</dbReference>
<dbReference type="GO" id="GO:0005886">
    <property type="term" value="C:plasma membrane"/>
    <property type="evidence" value="ECO:0007669"/>
    <property type="project" value="UniProtKB-SubCell"/>
</dbReference>
<evidence type="ECO:0000313" key="13">
    <source>
        <dbReference type="Proteomes" id="UP000198281"/>
    </source>
</evidence>
<dbReference type="Proteomes" id="UP000198281">
    <property type="component" value="Unassembled WGS sequence"/>
</dbReference>
<keyword evidence="7 10" id="KW-0812">Transmembrane</keyword>
<dbReference type="PRINTS" id="PR00813">
    <property type="entry name" value="BCTERIALGSPG"/>
</dbReference>
<evidence type="ECO:0000259" key="11">
    <source>
        <dbReference type="Pfam" id="PF08334"/>
    </source>
</evidence>
<evidence type="ECO:0000256" key="5">
    <source>
        <dbReference type="ARBA" id="ARBA00022481"/>
    </source>
</evidence>
<evidence type="ECO:0000256" key="2">
    <source>
        <dbReference type="ARBA" id="ARBA00009984"/>
    </source>
</evidence>
<gene>
    <name evidence="12" type="ORF">SAMN06295912_1011</name>
</gene>
<dbReference type="NCBIfam" id="TIGR01710">
    <property type="entry name" value="typeII_sec_gspG"/>
    <property type="match status" value="1"/>
</dbReference>
<dbReference type="InterPro" id="IPR013545">
    <property type="entry name" value="T2SS_protein-GspG_C"/>
</dbReference>
<dbReference type="InterPro" id="IPR012902">
    <property type="entry name" value="N_methyl_site"/>
</dbReference>
<keyword evidence="4" id="KW-1003">Cell membrane</keyword>
<keyword evidence="9 10" id="KW-0472">Membrane</keyword>
<name>A0A239BA00_9SPHN</name>
<keyword evidence="5" id="KW-0488">Methylation</keyword>
<feature type="non-terminal residue" evidence="12">
    <location>
        <position position="1"/>
    </location>
</feature>
<sequence>RSAEHGFTPVRRSAEHGFTPVRRSAEHGFTPVRRSAEHGFTPVRRSAEHGFTPVRRSAEHGFTPVRRSAEHGFTLVELMVVIVIIGLLTTIVAINVLPSGDKARVEKAKADIALLEQAMEMYRLDNLTYPGTADGLQALISPPASLTRPERYRRGGYVKKLPEDPWGNAYQYASPGQHGAFDIYSYGADGREGGEADNADIGNWN</sequence>
<dbReference type="PROSITE" id="PS00409">
    <property type="entry name" value="PROKAR_NTER_METHYL"/>
    <property type="match status" value="1"/>
</dbReference>
<dbReference type="EMBL" id="FZOS01000001">
    <property type="protein sequence ID" value="SNS04442.1"/>
    <property type="molecule type" value="Genomic_DNA"/>
</dbReference>
<dbReference type="InterPro" id="IPR045584">
    <property type="entry name" value="Pilin-like"/>
</dbReference>
<dbReference type="Pfam" id="PF07963">
    <property type="entry name" value="N_methyl"/>
    <property type="match status" value="1"/>
</dbReference>